<feature type="chain" id="PRO_5021287595" evidence="5">
    <location>
        <begin position="25"/>
        <end position="553"/>
    </location>
</feature>
<accession>A0A4Y8ZR43</accession>
<dbReference type="Gene3D" id="2.40.160.50">
    <property type="entry name" value="membrane protein fhac: a member of the omp85/tpsb transporter family"/>
    <property type="match status" value="1"/>
</dbReference>
<sequence length="553" mass="59398">MRRIVLIEVSVLAAFAGAASPALAQQNGADRADPSVAEQELREERAVPTTSAEPILRPAEGLRTGSAVTEPILAGAILVEGAEALPQAAFAPVVERYLGRTLSVEELRTLAADIAAVARDAGYGLATAWIPEQRLQNGLLRVRIEEGRIDAVEVNGDGRDAVEPRLTPLADGRPVRTAALERQLLLAGDVAGIRMGKAKLERRGGRNVLVVNATRDRFSGRGGVDNWGSSTSGPVRARVAIDFNRLLRPDDSLTLEALTTPFEPKEFGLIAARYTAALGYSGTEFSVGGYLARSEAGGFLADRDLDGRSSEIEAELRHPLKRSRAGSLWASLDARIRDSEQTREDLLVRDDRLALVSASAFAYRRLGAGRLRARVSLVQGLDLFGASDAGDPLSSRSDADGRFSKLELWAELDQRLAPQLSLVIQSEGQVANGPLLSSEEMGLGGRRFGRAWDYREFSGDRGIAGSVELRKDFPKPVKGVANAQVYAYADAGAVDNYRLGFGGGSLASAGGGVRLRFPPGVWTSLELGVPLTDGYDPSRHRDPRLSFTIDFRF</sequence>
<dbReference type="AlphaFoldDB" id="A0A4Y8ZR43"/>
<dbReference type="PANTHER" id="PTHR34597">
    <property type="entry name" value="SLR1661 PROTEIN"/>
    <property type="match status" value="1"/>
</dbReference>
<name>A0A4Y8ZR43_9SPHN</name>
<evidence type="ECO:0000259" key="6">
    <source>
        <dbReference type="Pfam" id="PF03865"/>
    </source>
</evidence>
<gene>
    <name evidence="8" type="ORF">E2493_09450</name>
</gene>
<keyword evidence="1" id="KW-1134">Transmembrane beta strand</keyword>
<dbReference type="Gene3D" id="3.10.20.310">
    <property type="entry name" value="membrane protein fhac"/>
    <property type="match status" value="1"/>
</dbReference>
<organism evidence="8 9">
    <name type="scientific">Sphingomonas parva</name>
    <dbReference type="NCBI Taxonomy" id="2555898"/>
    <lineage>
        <taxon>Bacteria</taxon>
        <taxon>Pseudomonadati</taxon>
        <taxon>Pseudomonadota</taxon>
        <taxon>Alphaproteobacteria</taxon>
        <taxon>Sphingomonadales</taxon>
        <taxon>Sphingomonadaceae</taxon>
        <taxon>Sphingomonas</taxon>
    </lineage>
</organism>
<dbReference type="OrthoDB" id="7209508at2"/>
<keyword evidence="2" id="KW-0812">Transmembrane</keyword>
<protein>
    <submittedName>
        <fullName evidence="8">ShlB/FhaC/HecB family hemolysin secretion/activation protein</fullName>
    </submittedName>
</protein>
<dbReference type="EMBL" id="SPDV01000015">
    <property type="protein sequence ID" value="TFI58473.1"/>
    <property type="molecule type" value="Genomic_DNA"/>
</dbReference>
<dbReference type="GO" id="GO:0008320">
    <property type="term" value="F:protein transmembrane transporter activity"/>
    <property type="evidence" value="ECO:0007669"/>
    <property type="project" value="TreeGrafter"/>
</dbReference>
<dbReference type="RefSeq" id="WP_135086090.1">
    <property type="nucleotide sequence ID" value="NZ_SPDV01000015.1"/>
</dbReference>
<dbReference type="Pfam" id="PF03865">
    <property type="entry name" value="ShlB"/>
    <property type="match status" value="1"/>
</dbReference>
<evidence type="ECO:0000256" key="3">
    <source>
        <dbReference type="ARBA" id="ARBA00023237"/>
    </source>
</evidence>
<dbReference type="InterPro" id="IPR013686">
    <property type="entry name" value="Polypept-transport_assoc_ShlB"/>
</dbReference>
<dbReference type="Proteomes" id="UP000298213">
    <property type="component" value="Unassembled WGS sequence"/>
</dbReference>
<keyword evidence="1" id="KW-0472">Membrane</keyword>
<dbReference type="GO" id="GO:0046819">
    <property type="term" value="P:protein secretion by the type V secretion system"/>
    <property type="evidence" value="ECO:0007669"/>
    <property type="project" value="TreeGrafter"/>
</dbReference>
<dbReference type="InterPro" id="IPR005565">
    <property type="entry name" value="Hemolysn_activator_HlyB_C"/>
</dbReference>
<evidence type="ECO:0000256" key="2">
    <source>
        <dbReference type="ARBA" id="ARBA00022692"/>
    </source>
</evidence>
<feature type="domain" description="Haemolysin activator HlyB C-terminal" evidence="6">
    <location>
        <begin position="204"/>
        <end position="515"/>
    </location>
</feature>
<keyword evidence="3" id="KW-0998">Cell outer membrane</keyword>
<reference evidence="8 9" key="1">
    <citation type="submission" date="2019-03" db="EMBL/GenBank/DDBJ databases">
        <title>Genome sequence of Sphingomonas sp. 17J27-24.</title>
        <authorList>
            <person name="Kim M."/>
            <person name="Maeng S."/>
            <person name="Sathiyaraj S."/>
        </authorList>
    </citation>
    <scope>NUCLEOTIDE SEQUENCE [LARGE SCALE GENOMIC DNA]</scope>
    <source>
        <strain evidence="8 9">17J27-24</strain>
    </source>
</reference>
<feature type="domain" description="Polypeptide-transport-associated ShlB-type" evidence="7">
    <location>
        <begin position="77"/>
        <end position="147"/>
    </location>
</feature>
<evidence type="ECO:0000313" key="9">
    <source>
        <dbReference type="Proteomes" id="UP000298213"/>
    </source>
</evidence>
<proteinExistence type="predicted"/>
<feature type="region of interest" description="Disordered" evidence="4">
    <location>
        <begin position="24"/>
        <end position="54"/>
    </location>
</feature>
<evidence type="ECO:0000256" key="1">
    <source>
        <dbReference type="ARBA" id="ARBA00022452"/>
    </source>
</evidence>
<dbReference type="GO" id="GO:0098046">
    <property type="term" value="C:type V protein secretion system complex"/>
    <property type="evidence" value="ECO:0007669"/>
    <property type="project" value="TreeGrafter"/>
</dbReference>
<evidence type="ECO:0000256" key="5">
    <source>
        <dbReference type="SAM" id="SignalP"/>
    </source>
</evidence>
<dbReference type="PANTHER" id="PTHR34597:SF6">
    <property type="entry name" value="BLR6126 PROTEIN"/>
    <property type="match status" value="1"/>
</dbReference>
<keyword evidence="9" id="KW-1185">Reference proteome</keyword>
<dbReference type="Pfam" id="PF08479">
    <property type="entry name" value="POTRA_2"/>
    <property type="match status" value="1"/>
</dbReference>
<keyword evidence="5" id="KW-0732">Signal</keyword>
<dbReference type="InterPro" id="IPR051544">
    <property type="entry name" value="TPS_OM_transporter"/>
</dbReference>
<evidence type="ECO:0000313" key="8">
    <source>
        <dbReference type="EMBL" id="TFI58473.1"/>
    </source>
</evidence>
<evidence type="ECO:0000256" key="4">
    <source>
        <dbReference type="SAM" id="MobiDB-lite"/>
    </source>
</evidence>
<comment type="caution">
    <text evidence="8">The sequence shown here is derived from an EMBL/GenBank/DDBJ whole genome shotgun (WGS) entry which is preliminary data.</text>
</comment>
<feature type="signal peptide" evidence="5">
    <location>
        <begin position="1"/>
        <end position="24"/>
    </location>
</feature>
<evidence type="ECO:0000259" key="7">
    <source>
        <dbReference type="Pfam" id="PF08479"/>
    </source>
</evidence>